<evidence type="ECO:0008006" key="4">
    <source>
        <dbReference type="Google" id="ProtNLM"/>
    </source>
</evidence>
<sequence length="209" mass="22156">MRPLPSLLSVTATAGLVLSLGACGGTIPVAASTADAQASAAAALGARDIDPIVFRDSAAHRTVTCDKIIPDYDTSAVRGAPGQIGKIQEEDTVSLVHCTMDFEDDSAYEAFGGDDLNIRLEAGPGDETFQMRYSSLEEKLLPSQGLAVFDNSDMGKTSVDGWIIILRRGQGSELPEHGTTMVYERGRGIAVSGDQTAIEYTESHEVTFK</sequence>
<gene>
    <name evidence="2" type="ORF">HPC72_07795</name>
</gene>
<protein>
    <recommendedName>
        <fullName evidence="4">Lipoprotein</fullName>
    </recommendedName>
</protein>
<evidence type="ECO:0000313" key="2">
    <source>
        <dbReference type="EMBL" id="QKD80130.1"/>
    </source>
</evidence>
<dbReference type="KEGG" id="amam:HPC72_07795"/>
<dbReference type="EMBL" id="CP053642">
    <property type="protein sequence ID" value="QKD80130.1"/>
    <property type="molecule type" value="Genomic_DNA"/>
</dbReference>
<dbReference type="RefSeq" id="WP_159524146.1">
    <property type="nucleotide sequence ID" value="NZ_CP053642.1"/>
</dbReference>
<evidence type="ECO:0000256" key="1">
    <source>
        <dbReference type="SAM" id="SignalP"/>
    </source>
</evidence>
<proteinExistence type="predicted"/>
<dbReference type="AlphaFoldDB" id="A0A6M8B6B5"/>
<feature type="chain" id="PRO_5038445293" description="Lipoprotein" evidence="1">
    <location>
        <begin position="25"/>
        <end position="209"/>
    </location>
</feature>
<name>A0A6M8B6B5_9ACTO</name>
<evidence type="ECO:0000313" key="3">
    <source>
        <dbReference type="Proteomes" id="UP000504752"/>
    </source>
</evidence>
<dbReference type="Proteomes" id="UP000504752">
    <property type="component" value="Chromosome"/>
</dbReference>
<organism evidence="2 3">
    <name type="scientific">Actinomyces marmotae</name>
    <dbReference type="NCBI Taxonomy" id="2737173"/>
    <lineage>
        <taxon>Bacteria</taxon>
        <taxon>Bacillati</taxon>
        <taxon>Actinomycetota</taxon>
        <taxon>Actinomycetes</taxon>
        <taxon>Actinomycetales</taxon>
        <taxon>Actinomycetaceae</taxon>
        <taxon>Actinomyces</taxon>
    </lineage>
</organism>
<keyword evidence="1" id="KW-0732">Signal</keyword>
<feature type="signal peptide" evidence="1">
    <location>
        <begin position="1"/>
        <end position="24"/>
    </location>
</feature>
<dbReference type="PROSITE" id="PS51257">
    <property type="entry name" value="PROKAR_LIPOPROTEIN"/>
    <property type="match status" value="1"/>
</dbReference>
<keyword evidence="3" id="KW-1185">Reference proteome</keyword>
<reference evidence="2 3" key="1">
    <citation type="submission" date="2020-05" db="EMBL/GenBank/DDBJ databases">
        <title>Actinomyces sp. zg-325.</title>
        <authorList>
            <person name="Yang C."/>
        </authorList>
    </citation>
    <scope>NUCLEOTIDE SEQUENCE [LARGE SCALE GENOMIC DNA]</scope>
    <source>
        <strain evidence="3">zg-325</strain>
    </source>
</reference>
<accession>A0A6M8B6B5</accession>